<dbReference type="PROSITE" id="PS50043">
    <property type="entry name" value="HTH_LUXR_2"/>
    <property type="match status" value="1"/>
</dbReference>
<dbReference type="OrthoDB" id="9810375at2"/>
<keyword evidence="3" id="KW-0804">Transcription</keyword>
<evidence type="ECO:0000256" key="1">
    <source>
        <dbReference type="ARBA" id="ARBA00023015"/>
    </source>
</evidence>
<evidence type="ECO:0000259" key="4">
    <source>
        <dbReference type="PROSITE" id="PS50043"/>
    </source>
</evidence>
<evidence type="ECO:0000256" key="2">
    <source>
        <dbReference type="ARBA" id="ARBA00023125"/>
    </source>
</evidence>
<dbReference type="InterPro" id="IPR016032">
    <property type="entry name" value="Sig_transdc_resp-reg_C-effctor"/>
</dbReference>
<sequence length="116" mass="13062">MRTEMDRWLSVLRLLVWGERYVPADLMNGVSESPSRTRPASADTFHDVRLTARQCDVLRAAAAGKQNKIIAEDLGLSQHTVKLHMHHIITKLGVSNRTEATLWYLSNPNVTPGRKS</sequence>
<dbReference type="PROSITE" id="PS00622">
    <property type="entry name" value="HTH_LUXR_1"/>
    <property type="match status" value="1"/>
</dbReference>
<dbReference type="Gene3D" id="1.10.10.10">
    <property type="entry name" value="Winged helix-like DNA-binding domain superfamily/Winged helix DNA-binding domain"/>
    <property type="match status" value="1"/>
</dbReference>
<name>A0A2T7G8Y7_9RHOB</name>
<dbReference type="InterPro" id="IPR036388">
    <property type="entry name" value="WH-like_DNA-bd_sf"/>
</dbReference>
<dbReference type="SMART" id="SM00421">
    <property type="entry name" value="HTH_LUXR"/>
    <property type="match status" value="1"/>
</dbReference>
<feature type="domain" description="HTH luxR-type" evidence="4">
    <location>
        <begin position="43"/>
        <end position="108"/>
    </location>
</feature>
<evidence type="ECO:0000313" key="6">
    <source>
        <dbReference type="Proteomes" id="UP000244446"/>
    </source>
</evidence>
<dbReference type="Pfam" id="PF00196">
    <property type="entry name" value="GerE"/>
    <property type="match status" value="1"/>
</dbReference>
<comment type="caution">
    <text evidence="5">The sequence shown here is derived from an EMBL/GenBank/DDBJ whole genome shotgun (WGS) entry which is preliminary data.</text>
</comment>
<dbReference type="Proteomes" id="UP000244446">
    <property type="component" value="Unassembled WGS sequence"/>
</dbReference>
<evidence type="ECO:0000256" key="3">
    <source>
        <dbReference type="ARBA" id="ARBA00023163"/>
    </source>
</evidence>
<dbReference type="GO" id="GO:0006355">
    <property type="term" value="P:regulation of DNA-templated transcription"/>
    <property type="evidence" value="ECO:0007669"/>
    <property type="project" value="InterPro"/>
</dbReference>
<dbReference type="EMBL" id="QCYH01000003">
    <property type="protein sequence ID" value="PVA10866.1"/>
    <property type="molecule type" value="Genomic_DNA"/>
</dbReference>
<dbReference type="PANTHER" id="PTHR44688:SF16">
    <property type="entry name" value="DNA-BINDING TRANSCRIPTIONAL ACTIVATOR DEVR_DOSR"/>
    <property type="match status" value="1"/>
</dbReference>
<accession>A0A2T7G8Y7</accession>
<keyword evidence="6" id="KW-1185">Reference proteome</keyword>
<keyword evidence="1" id="KW-0805">Transcription regulation</keyword>
<evidence type="ECO:0000313" key="5">
    <source>
        <dbReference type="EMBL" id="PVA10866.1"/>
    </source>
</evidence>
<dbReference type="GO" id="GO:0003677">
    <property type="term" value="F:DNA binding"/>
    <property type="evidence" value="ECO:0007669"/>
    <property type="project" value="UniProtKB-KW"/>
</dbReference>
<dbReference type="CDD" id="cd06170">
    <property type="entry name" value="LuxR_C_like"/>
    <property type="match status" value="1"/>
</dbReference>
<dbReference type="PRINTS" id="PR00038">
    <property type="entry name" value="HTHLUXR"/>
</dbReference>
<dbReference type="SUPFAM" id="SSF46894">
    <property type="entry name" value="C-terminal effector domain of the bipartite response regulators"/>
    <property type="match status" value="1"/>
</dbReference>
<protein>
    <submittedName>
        <fullName evidence="5">DNA-binding response regulator</fullName>
    </submittedName>
</protein>
<proteinExistence type="predicted"/>
<dbReference type="InterPro" id="IPR000792">
    <property type="entry name" value="Tscrpt_reg_LuxR_C"/>
</dbReference>
<dbReference type="AlphaFoldDB" id="A0A2T7G8Y7"/>
<gene>
    <name evidence="5" type="ORF">DC366_07515</name>
</gene>
<dbReference type="PANTHER" id="PTHR44688">
    <property type="entry name" value="DNA-BINDING TRANSCRIPTIONAL ACTIVATOR DEVR_DOSR"/>
    <property type="match status" value="1"/>
</dbReference>
<keyword evidence="2 5" id="KW-0238">DNA-binding</keyword>
<reference evidence="5 6" key="1">
    <citation type="submission" date="2018-04" db="EMBL/GenBank/DDBJ databases">
        <title>Pelagivirga bohaiensis gen. nov., sp. nov., a bacterium isolated from the Bohai Sea.</title>
        <authorList>
            <person name="Ji X."/>
        </authorList>
    </citation>
    <scope>NUCLEOTIDE SEQUENCE [LARGE SCALE GENOMIC DNA]</scope>
    <source>
        <strain evidence="5 6">BH-SD19</strain>
    </source>
</reference>
<organism evidence="5 6">
    <name type="scientific">Pelagivirga sediminicola</name>
    <dbReference type="NCBI Taxonomy" id="2170575"/>
    <lineage>
        <taxon>Bacteria</taxon>
        <taxon>Pseudomonadati</taxon>
        <taxon>Pseudomonadota</taxon>
        <taxon>Alphaproteobacteria</taxon>
        <taxon>Rhodobacterales</taxon>
        <taxon>Paracoccaceae</taxon>
        <taxon>Pelagivirga</taxon>
    </lineage>
</organism>